<evidence type="ECO:0000259" key="1">
    <source>
        <dbReference type="PROSITE" id="PS50057"/>
    </source>
</evidence>
<dbReference type="PANTHER" id="PTHR23280:SF21">
    <property type="entry name" value="PROTEIN 4.1 HOMOLOG"/>
    <property type="match status" value="1"/>
</dbReference>
<name>A0A0K0F0X3_STRVS</name>
<dbReference type="SUPFAM" id="SSF54236">
    <property type="entry name" value="Ubiquitin-like"/>
    <property type="match status" value="1"/>
</dbReference>
<organism evidence="2 3">
    <name type="scientific">Strongyloides venezuelensis</name>
    <name type="common">Threadworm</name>
    <dbReference type="NCBI Taxonomy" id="75913"/>
    <lineage>
        <taxon>Eukaryota</taxon>
        <taxon>Metazoa</taxon>
        <taxon>Ecdysozoa</taxon>
        <taxon>Nematoda</taxon>
        <taxon>Chromadorea</taxon>
        <taxon>Rhabditida</taxon>
        <taxon>Tylenchina</taxon>
        <taxon>Panagrolaimomorpha</taxon>
        <taxon>Strongyloidoidea</taxon>
        <taxon>Strongyloididae</taxon>
        <taxon>Strongyloides</taxon>
    </lineage>
</organism>
<evidence type="ECO:0000313" key="2">
    <source>
        <dbReference type="Proteomes" id="UP000035680"/>
    </source>
</evidence>
<dbReference type="InterPro" id="IPR018979">
    <property type="entry name" value="FERM_N"/>
</dbReference>
<evidence type="ECO:0000313" key="3">
    <source>
        <dbReference type="WBParaSite" id="SVE_0244000.1"/>
    </source>
</evidence>
<keyword evidence="2" id="KW-1185">Reference proteome</keyword>
<dbReference type="AlphaFoldDB" id="A0A0K0F0X3"/>
<sequence>MSILFDGLHINQFSSYGTDDIKDEAILKIIFQDDSTQNMRFNVNVNGEKLRSLVMRHLGLIDNEYFGLMYEEKPESNKWIWLNKKKKVKKLMTKDSSVFSVRFKVRFYPLVPHLVAEWLGRRILFLDIVERIKNGCWCIDNKNIFLELIALTCKVYDPVLIRESSVEGIIRNSEKYGSLLMEKFDIIHCDVLETAMNYDHLLQRSNKRKRSGGSPICSQNMNRDILIAEYLKVVTKLQWYGSLYCNISHNKNSNNDQYVYGNYKGLSFLNSSSEILVCIQWSKIKKIEKNCNVIRIFYYDSDNATKISFEHNNYEAKNYFYVLSCLKNYVDAWNKKIKDDEMEFLQKLAQLSNNTGDNKKNNRKNISLRQSLRNSFRNSIRGRISTIRRHFSFNKKSPTSEGDIIVCA</sequence>
<dbReference type="Gene3D" id="3.10.20.90">
    <property type="entry name" value="Phosphatidylinositol 3-kinase Catalytic Subunit, Chain A, domain 1"/>
    <property type="match status" value="1"/>
</dbReference>
<proteinExistence type="predicted"/>
<feature type="domain" description="FERM" evidence="1">
    <location>
        <begin position="25"/>
        <end position="337"/>
    </location>
</feature>
<accession>A0A0K0F0X3</accession>
<dbReference type="CDD" id="cd01765">
    <property type="entry name" value="FERM_F0_F1"/>
    <property type="match status" value="1"/>
</dbReference>
<reference evidence="2" key="1">
    <citation type="submission" date="2014-07" db="EMBL/GenBank/DDBJ databases">
        <authorList>
            <person name="Martin A.A"/>
            <person name="De Silva N."/>
        </authorList>
    </citation>
    <scope>NUCLEOTIDE SEQUENCE</scope>
</reference>
<reference evidence="3" key="2">
    <citation type="submission" date="2015-08" db="UniProtKB">
        <authorList>
            <consortium name="WormBaseParasite"/>
        </authorList>
    </citation>
    <scope>IDENTIFICATION</scope>
</reference>
<dbReference type="PROSITE" id="PS50057">
    <property type="entry name" value="FERM_3"/>
    <property type="match status" value="1"/>
</dbReference>
<dbReference type="PANTHER" id="PTHR23280">
    <property type="entry name" value="4.1 G PROTEIN"/>
    <property type="match status" value="1"/>
</dbReference>
<protein>
    <submittedName>
        <fullName evidence="3">FERM domain-containing protein</fullName>
    </submittedName>
</protein>
<dbReference type="InterPro" id="IPR000299">
    <property type="entry name" value="FERM_domain"/>
</dbReference>
<dbReference type="Pfam" id="PF09379">
    <property type="entry name" value="FERM_N"/>
    <property type="match status" value="1"/>
</dbReference>
<dbReference type="InterPro" id="IPR029071">
    <property type="entry name" value="Ubiquitin-like_domsf"/>
</dbReference>
<dbReference type="Proteomes" id="UP000035680">
    <property type="component" value="Unassembled WGS sequence"/>
</dbReference>
<dbReference type="STRING" id="75913.A0A0K0F0X3"/>
<dbReference type="WBParaSite" id="SVE_0244000.1">
    <property type="protein sequence ID" value="SVE_0244000.1"/>
    <property type="gene ID" value="SVE_0244000"/>
</dbReference>